<feature type="region of interest" description="Disordered" evidence="2">
    <location>
        <begin position="969"/>
        <end position="1230"/>
    </location>
</feature>
<feature type="region of interest" description="Disordered" evidence="2">
    <location>
        <begin position="1246"/>
        <end position="1273"/>
    </location>
</feature>
<feature type="compositionally biased region" description="Acidic residues" evidence="2">
    <location>
        <begin position="986"/>
        <end position="1004"/>
    </location>
</feature>
<evidence type="ECO:0000313" key="6">
    <source>
        <dbReference type="Proteomes" id="UP000285301"/>
    </source>
</evidence>
<feature type="chain" id="PRO_5018714877" description="ZP domain-containing protein" evidence="3">
    <location>
        <begin position="23"/>
        <end position="1387"/>
    </location>
</feature>
<feature type="compositionally biased region" description="Polar residues" evidence="2">
    <location>
        <begin position="1098"/>
        <end position="1114"/>
    </location>
</feature>
<dbReference type="PANTHER" id="PTHR46560">
    <property type="entry name" value="CYPHER, ISOFORM B"/>
    <property type="match status" value="1"/>
</dbReference>
<dbReference type="Proteomes" id="UP000285301">
    <property type="component" value="Unassembled WGS sequence"/>
</dbReference>
<keyword evidence="6" id="KW-1185">Reference proteome</keyword>
<accession>A0A3S3SIX1</accession>
<dbReference type="InterPro" id="IPR042235">
    <property type="entry name" value="ZP-C_dom"/>
</dbReference>
<dbReference type="Pfam" id="PF00100">
    <property type="entry name" value="Zona_pellucida"/>
    <property type="match status" value="2"/>
</dbReference>
<feature type="compositionally biased region" description="Basic and acidic residues" evidence="2">
    <location>
        <begin position="586"/>
        <end position="596"/>
    </location>
</feature>
<keyword evidence="1" id="KW-1015">Disulfide bond</keyword>
<feature type="compositionally biased region" description="Basic residues" evidence="2">
    <location>
        <begin position="1024"/>
        <end position="1035"/>
    </location>
</feature>
<feature type="compositionally biased region" description="Low complexity" evidence="2">
    <location>
        <begin position="1260"/>
        <end position="1272"/>
    </location>
</feature>
<evidence type="ECO:0000313" key="5">
    <source>
        <dbReference type="EMBL" id="RWS15822.1"/>
    </source>
</evidence>
<dbReference type="EMBL" id="NCKU01000357">
    <property type="protein sequence ID" value="RWS15822.1"/>
    <property type="molecule type" value="Genomic_DNA"/>
</dbReference>
<feature type="compositionally biased region" description="Low complexity" evidence="2">
    <location>
        <begin position="1036"/>
        <end position="1046"/>
    </location>
</feature>
<feature type="compositionally biased region" description="Polar residues" evidence="2">
    <location>
        <begin position="362"/>
        <end position="409"/>
    </location>
</feature>
<feature type="compositionally biased region" description="Basic and acidic residues" evidence="2">
    <location>
        <begin position="296"/>
        <end position="314"/>
    </location>
</feature>
<organism evidence="5 6">
    <name type="scientific">Dinothrombium tinctorium</name>
    <dbReference type="NCBI Taxonomy" id="1965070"/>
    <lineage>
        <taxon>Eukaryota</taxon>
        <taxon>Metazoa</taxon>
        <taxon>Ecdysozoa</taxon>
        <taxon>Arthropoda</taxon>
        <taxon>Chelicerata</taxon>
        <taxon>Arachnida</taxon>
        <taxon>Acari</taxon>
        <taxon>Acariformes</taxon>
        <taxon>Trombidiformes</taxon>
        <taxon>Prostigmata</taxon>
        <taxon>Anystina</taxon>
        <taxon>Parasitengona</taxon>
        <taxon>Trombidioidea</taxon>
        <taxon>Trombidiidae</taxon>
        <taxon>Dinothrombium</taxon>
    </lineage>
</organism>
<feature type="domain" description="ZP" evidence="4">
    <location>
        <begin position="33"/>
        <end position="286"/>
    </location>
</feature>
<dbReference type="Gene3D" id="2.60.40.4100">
    <property type="entry name" value="Zona pellucida, ZP-C domain"/>
    <property type="match status" value="2"/>
</dbReference>
<dbReference type="PANTHER" id="PTHR46560:SF6">
    <property type="entry name" value="ZYE"/>
    <property type="match status" value="1"/>
</dbReference>
<feature type="signal peptide" evidence="3">
    <location>
        <begin position="1"/>
        <end position="22"/>
    </location>
</feature>
<reference evidence="5 6" key="1">
    <citation type="journal article" date="2018" name="Gigascience">
        <title>Genomes of trombidid mites reveal novel predicted allergens and laterally-transferred genes associated with secondary metabolism.</title>
        <authorList>
            <person name="Dong X."/>
            <person name="Chaisiri K."/>
            <person name="Xia D."/>
            <person name="Armstrong S.D."/>
            <person name="Fang Y."/>
            <person name="Donnelly M.J."/>
            <person name="Kadowaki T."/>
            <person name="McGarry J.W."/>
            <person name="Darby A.C."/>
            <person name="Makepeace B.L."/>
        </authorList>
    </citation>
    <scope>NUCLEOTIDE SEQUENCE [LARGE SCALE GENOMIC DNA]</scope>
    <source>
        <strain evidence="5">UoL-WK</strain>
    </source>
</reference>
<proteinExistence type="predicted"/>
<dbReference type="PROSITE" id="PS51034">
    <property type="entry name" value="ZP_2"/>
    <property type="match status" value="2"/>
</dbReference>
<sequence>MLSTVGLAAVQLLLVFASLAEGVVPQIKNLNVKCDETGMKVEVDFDVAFNGIIYSKGHYSDQNCSGNSYYQFYIPKNGCGTLRRDAVKTGSVGLENVVIFQNDPEFQEVWDTAKRLKCSALDRIDKVVTFAPVAVDMLRIEEIDFTDDSIDCWMEIQRGVSPFSPPISGIVPIGEKITVAIYIRDRHALYDIHVKDCYAYDSPDYNDPSTRKVPLTDVNGCPVKEKILKSFYRTRNTKNTGATIIAYGVIDAFKFPEKVDVYVACNVEICKRSSGVGKGEQQVPITEQQETFEPTHTQEQERIEDASKQEKLDQVQETIETTQKQSETTQEKIEPKIDTTQQQISTTEEQQQMSSFGTQQQEDISNSEEQTKSSPTKGQEIIDSTQEQITNGPTQEQKTEQVTQNQQIESEIPPVKEGPKKSLPQQEIFKQIEQETPDIRFPEPLRTFSPSTAARPKLDTSLEEREPFVSYFASRQQIPRIRNEEANDEGFDELEDVQEAVRIVSKFTEQQKQESQREKPSAIDAEIKAAKKQFKPLALSNSQVLSQDQYQGNGNRGQSSLALPLVSSAVRRVIKPPTKTRLLPLFEERRRPRDGEGSGSSKQIRKQRSNTAFELESEIVAQRLPNIECGSRDSSENAKEEPLRSRRKRSVVVLGQNLTLPLAQSFAVLSPIEDFGDTELEKWQRAERSENQLCVSITTAAIASIAFVALSIAVSLGFAIVANTIKRRHSFKPVSKYVKENSLSEKYEFKIPIEGCGTVLSEADSAKGFENILIFQNDPIYQEVWDSARLLSCRYIMQKEEPISEKRVVFKPFLVDGLDVIKVPMQSFVGDAHKVDCWMDIKLGKYPDYTEITGPVKVGQNLTLLIAIKDTRKNTDIRVKDCYAFDNAENAESNDKALLKLSGEDGCPLKPKIMDVWRRTKKVPDRPEATLMAYTTITAFKFPQHTNVHLTCNVELCKEECADRCEKEPKELIPDGGNDVSSKKDDEEDIATQETIDDDEEENDALSVTTAKPSLPLSSVKTSQGKKNKKGKKITSSKASPAASALKNDRESSSSVTKNQKKSKDSAMISRPPAFKPRPTNRKAAQSPDTIPSAPKINPQTTSSSPETTFKSIASTTSRKPAKSTTRRRKSKAKKHAKAKNGTKPERSTSAPKVPKSGPKKRLSSNSTHQNSRRRKISRKSRPKQAQRESSLPKPRALKSELSQIQKPKLSAITESTSGATKTTTTRRPWQPVTAKRFIWNQTTAKRRQPVAVQPRSQVSLSTSRAQTSTTTAKPRFIKRIIEANRSTPARAPIALPLRADNRKETLPELPLPSPLVSHSFEPSSPKPSVAPKPAVIRRWDDDISLKDIGALLGYEAKRISHIGTRHIRSAISLFKPPRVVEITLSI</sequence>
<evidence type="ECO:0000259" key="4">
    <source>
        <dbReference type="PROSITE" id="PS51034"/>
    </source>
</evidence>
<evidence type="ECO:0000256" key="2">
    <source>
        <dbReference type="SAM" id="MobiDB-lite"/>
    </source>
</evidence>
<dbReference type="OrthoDB" id="10068552at2759"/>
<name>A0A3S3SIX1_9ACAR</name>
<feature type="compositionally biased region" description="Basic residues" evidence="2">
    <location>
        <begin position="1171"/>
        <end position="1185"/>
    </location>
</feature>
<feature type="domain" description="ZP" evidence="4">
    <location>
        <begin position="699"/>
        <end position="972"/>
    </location>
</feature>
<protein>
    <recommendedName>
        <fullName evidence="4">ZP domain-containing protein</fullName>
    </recommendedName>
</protein>
<dbReference type="InterPro" id="IPR001507">
    <property type="entry name" value="ZP_dom"/>
</dbReference>
<feature type="compositionally biased region" description="Low complexity" evidence="2">
    <location>
        <begin position="339"/>
        <end position="361"/>
    </location>
</feature>
<dbReference type="InterPro" id="IPR056953">
    <property type="entry name" value="CUT_N"/>
</dbReference>
<dbReference type="SMART" id="SM00241">
    <property type="entry name" value="ZP"/>
    <property type="match status" value="1"/>
</dbReference>
<gene>
    <name evidence="5" type="ORF">B4U79_01259</name>
</gene>
<feature type="compositionally biased region" description="Polar residues" evidence="2">
    <location>
        <begin position="283"/>
        <end position="295"/>
    </location>
</feature>
<comment type="caution">
    <text evidence="5">The sequence shown here is derived from an EMBL/GenBank/DDBJ whole genome shotgun (WGS) entry which is preliminary data.</text>
</comment>
<feature type="region of interest" description="Disordered" evidence="2">
    <location>
        <begin position="276"/>
        <end position="457"/>
    </location>
</feature>
<feature type="compositionally biased region" description="Low complexity" evidence="2">
    <location>
        <begin position="316"/>
        <end position="328"/>
    </location>
</feature>
<evidence type="ECO:0000256" key="3">
    <source>
        <dbReference type="SAM" id="SignalP"/>
    </source>
</evidence>
<feature type="compositionally biased region" description="Basic and acidic residues" evidence="2">
    <location>
        <begin position="430"/>
        <end position="443"/>
    </location>
</feature>
<dbReference type="InterPro" id="IPR055355">
    <property type="entry name" value="ZP-C"/>
</dbReference>
<keyword evidence="3" id="KW-0732">Signal</keyword>
<feature type="region of interest" description="Disordered" evidence="2">
    <location>
        <begin position="583"/>
        <end position="610"/>
    </location>
</feature>
<dbReference type="STRING" id="1965070.A0A3S3SIX1"/>
<feature type="compositionally biased region" description="Low complexity" evidence="2">
    <location>
        <begin position="1214"/>
        <end position="1226"/>
    </location>
</feature>
<feature type="compositionally biased region" description="Basic residues" evidence="2">
    <location>
        <begin position="1120"/>
        <end position="1141"/>
    </location>
</feature>
<evidence type="ECO:0000256" key="1">
    <source>
        <dbReference type="ARBA" id="ARBA00023157"/>
    </source>
</evidence>
<dbReference type="Pfam" id="PF25057">
    <property type="entry name" value="CUT_N"/>
    <property type="match status" value="1"/>
</dbReference>